<feature type="transmembrane region" description="Helical" evidence="1">
    <location>
        <begin position="229"/>
        <end position="256"/>
    </location>
</feature>
<feature type="transmembrane region" description="Helical" evidence="1">
    <location>
        <begin position="168"/>
        <end position="193"/>
    </location>
</feature>
<keyword evidence="1" id="KW-0472">Membrane</keyword>
<organism evidence="2 3">
    <name type="scientific">Steinernema glaseri</name>
    <dbReference type="NCBI Taxonomy" id="37863"/>
    <lineage>
        <taxon>Eukaryota</taxon>
        <taxon>Metazoa</taxon>
        <taxon>Ecdysozoa</taxon>
        <taxon>Nematoda</taxon>
        <taxon>Chromadorea</taxon>
        <taxon>Rhabditida</taxon>
        <taxon>Tylenchina</taxon>
        <taxon>Panagrolaimomorpha</taxon>
        <taxon>Strongyloidoidea</taxon>
        <taxon>Steinernematidae</taxon>
        <taxon>Steinernema</taxon>
    </lineage>
</organism>
<feature type="transmembrane region" description="Helical" evidence="1">
    <location>
        <begin position="38"/>
        <end position="57"/>
    </location>
</feature>
<evidence type="ECO:0000313" key="2">
    <source>
        <dbReference type="Proteomes" id="UP000095287"/>
    </source>
</evidence>
<dbReference type="Proteomes" id="UP000095287">
    <property type="component" value="Unplaced"/>
</dbReference>
<feature type="transmembrane region" description="Helical" evidence="1">
    <location>
        <begin position="200"/>
        <end position="223"/>
    </location>
</feature>
<feature type="transmembrane region" description="Helical" evidence="1">
    <location>
        <begin position="82"/>
        <end position="105"/>
    </location>
</feature>
<keyword evidence="1" id="KW-0812">Transmembrane</keyword>
<dbReference type="WBParaSite" id="L893_g32301.t1">
    <property type="protein sequence ID" value="L893_g32301.t1"/>
    <property type="gene ID" value="L893_g32301"/>
</dbReference>
<evidence type="ECO:0000313" key="3">
    <source>
        <dbReference type="WBParaSite" id="L893_g32301.t1"/>
    </source>
</evidence>
<proteinExistence type="predicted"/>
<keyword evidence="1" id="KW-1133">Transmembrane helix</keyword>
<evidence type="ECO:0000256" key="1">
    <source>
        <dbReference type="SAM" id="Phobius"/>
    </source>
</evidence>
<name>A0A1I8A2R6_9BILA</name>
<feature type="transmembrane region" description="Helical" evidence="1">
    <location>
        <begin position="6"/>
        <end position="26"/>
    </location>
</feature>
<reference evidence="3" key="1">
    <citation type="submission" date="2016-11" db="UniProtKB">
        <authorList>
            <consortium name="WormBaseParasite"/>
        </authorList>
    </citation>
    <scope>IDENTIFICATION</scope>
</reference>
<sequence>MIFTTIHLTTTVFTYCLTAFCLYIVVSTSTEKNRYFTYLVVTVKLNNCVLTFMWSVMLQPEFLDEVICLRMHGVASILSDHGMHLCVCVTVIFMGTTCLAYLHLLTYFLLSFRFPHSALQMFSPKYLTFFTLLYTVDAGLIFFLAQSSVNPGQGVLCYVLPTKYASKYVAIASVTHLAFVTSLGLALILVLLLTLRKAETLLGSIPVALAVVPFSTLFIWSLFTSTSSSFAFVANAFAFVAVAQCNIIMITALGRFRTYRRAVIKMVRGAALQHQAVLPTT</sequence>
<protein>
    <submittedName>
        <fullName evidence="3">G protein-coupled receptor</fullName>
    </submittedName>
</protein>
<dbReference type="AlphaFoldDB" id="A0A1I8A2R6"/>
<feature type="transmembrane region" description="Helical" evidence="1">
    <location>
        <begin position="126"/>
        <end position="148"/>
    </location>
</feature>
<accession>A0A1I8A2R6</accession>
<keyword evidence="2" id="KW-1185">Reference proteome</keyword>